<organism evidence="1 2">
    <name type="scientific">Lachnospira eligens CAG:72</name>
    <dbReference type="NCBI Taxonomy" id="1263077"/>
    <lineage>
        <taxon>Bacteria</taxon>
        <taxon>Bacillati</taxon>
        <taxon>Bacillota</taxon>
        <taxon>Clostridia</taxon>
        <taxon>Lachnospirales</taxon>
        <taxon>Lachnospiraceae</taxon>
        <taxon>Lachnospira</taxon>
    </lineage>
</organism>
<dbReference type="NCBIfam" id="TIGR00099">
    <property type="entry name" value="Cof-subfamily"/>
    <property type="match status" value="1"/>
</dbReference>
<dbReference type="InterPro" id="IPR023214">
    <property type="entry name" value="HAD_sf"/>
</dbReference>
<proteinExistence type="predicted"/>
<gene>
    <name evidence="1" type="ORF">BN765_00723</name>
</gene>
<dbReference type="EMBL" id="CBBU010000160">
    <property type="protein sequence ID" value="CDA41755.1"/>
    <property type="molecule type" value="Genomic_DNA"/>
</dbReference>
<dbReference type="Gene3D" id="3.40.50.1000">
    <property type="entry name" value="HAD superfamily/HAD-like"/>
    <property type="match status" value="1"/>
</dbReference>
<sequence length="279" mass="31091">MGCKEPTDKTVKALNSLHQNGIIKIAFFDIDGTLLKMGNKEPTDKTVKALNSLHQNGILLCMATGRGYLSIPKFKDITFDVLLTFNGSYVMAGEKIIFRNPLNNNDKHQIIQNLNKMNRAAAISNEHFIVTNGTDEHLEEYFKFGNETLTIADNFDELCKEDIYQIMCACRKEEYAQILQGTENTQITAWWDKAADIIPLNCGKGNAVNAVLNYYGLSKDEAIAFGDGRNDIEMLEAVGTGVAMGNAIDEVKARADVICKSVEEDGVYHYCLEKKLIKC</sequence>
<dbReference type="GO" id="GO:0005829">
    <property type="term" value="C:cytosol"/>
    <property type="evidence" value="ECO:0007669"/>
    <property type="project" value="TreeGrafter"/>
</dbReference>
<dbReference type="GO" id="GO:0000287">
    <property type="term" value="F:magnesium ion binding"/>
    <property type="evidence" value="ECO:0007669"/>
    <property type="project" value="TreeGrafter"/>
</dbReference>
<dbReference type="PANTHER" id="PTHR10000">
    <property type="entry name" value="PHOSPHOSERINE PHOSPHATASE"/>
    <property type="match status" value="1"/>
</dbReference>
<comment type="caution">
    <text evidence="1">The sequence shown here is derived from an EMBL/GenBank/DDBJ whole genome shotgun (WGS) entry which is preliminary data.</text>
</comment>
<dbReference type="AlphaFoldDB" id="R5ZSF8"/>
<dbReference type="NCBIfam" id="TIGR01484">
    <property type="entry name" value="HAD-SF-IIB"/>
    <property type="match status" value="1"/>
</dbReference>
<dbReference type="PROSITE" id="PS01229">
    <property type="entry name" value="COF_2"/>
    <property type="match status" value="1"/>
</dbReference>
<dbReference type="SUPFAM" id="SSF56784">
    <property type="entry name" value="HAD-like"/>
    <property type="match status" value="1"/>
</dbReference>
<reference evidence="1" key="1">
    <citation type="submission" date="2012-11" db="EMBL/GenBank/DDBJ databases">
        <title>Dependencies among metagenomic species, viruses, plasmids and units of genetic variation.</title>
        <authorList>
            <person name="Nielsen H.B."/>
            <person name="Almeida M."/>
            <person name="Juncker A.S."/>
            <person name="Rasmussen S."/>
            <person name="Li J."/>
            <person name="Sunagawa S."/>
            <person name="Plichta D."/>
            <person name="Gautier L."/>
            <person name="Le Chatelier E."/>
            <person name="Peletier E."/>
            <person name="Bonde I."/>
            <person name="Nielsen T."/>
            <person name="Manichanh C."/>
            <person name="Arumugam M."/>
            <person name="Batto J."/>
            <person name="Santos M.B.Q.D."/>
            <person name="Blom N."/>
            <person name="Borruel N."/>
            <person name="Burgdorf K.S."/>
            <person name="Boumezbeur F."/>
            <person name="Casellas F."/>
            <person name="Dore J."/>
            <person name="Guarner F."/>
            <person name="Hansen T."/>
            <person name="Hildebrand F."/>
            <person name="Kaas R.S."/>
            <person name="Kennedy S."/>
            <person name="Kristiansen K."/>
            <person name="Kultima J.R."/>
            <person name="Leonard P."/>
            <person name="Levenez F."/>
            <person name="Lund O."/>
            <person name="Moumen B."/>
            <person name="Le Paslier D."/>
            <person name="Pons N."/>
            <person name="Pedersen O."/>
            <person name="Prifti E."/>
            <person name="Qin J."/>
            <person name="Raes J."/>
            <person name="Tap J."/>
            <person name="Tims S."/>
            <person name="Ussery D.W."/>
            <person name="Yamada T."/>
            <person name="MetaHit consortium"/>
            <person name="Renault P."/>
            <person name="Sicheritz-Ponten T."/>
            <person name="Bork P."/>
            <person name="Wang J."/>
            <person name="Brunak S."/>
            <person name="Ehrlich S.D."/>
        </authorList>
    </citation>
    <scope>NUCLEOTIDE SEQUENCE [LARGE SCALE GENOMIC DNA]</scope>
</reference>
<evidence type="ECO:0000313" key="2">
    <source>
        <dbReference type="Proteomes" id="UP000018175"/>
    </source>
</evidence>
<dbReference type="GO" id="GO:0016791">
    <property type="term" value="F:phosphatase activity"/>
    <property type="evidence" value="ECO:0007669"/>
    <property type="project" value="TreeGrafter"/>
</dbReference>
<dbReference type="InterPro" id="IPR000150">
    <property type="entry name" value="Cof"/>
</dbReference>
<accession>R5ZSF8</accession>
<dbReference type="InterPro" id="IPR006379">
    <property type="entry name" value="HAD-SF_hydro_IIB"/>
</dbReference>
<dbReference type="PANTHER" id="PTHR10000:SF25">
    <property type="entry name" value="PHOSPHATASE YKRA-RELATED"/>
    <property type="match status" value="1"/>
</dbReference>
<dbReference type="SFLD" id="SFLDG01140">
    <property type="entry name" value="C2.B:_Phosphomannomutase_and_P"/>
    <property type="match status" value="1"/>
</dbReference>
<protein>
    <submittedName>
        <fullName evidence="1">Uncharacterized protein</fullName>
    </submittedName>
</protein>
<dbReference type="InterPro" id="IPR036412">
    <property type="entry name" value="HAD-like_sf"/>
</dbReference>
<name>R5ZSF8_9FIRM</name>
<dbReference type="Proteomes" id="UP000018175">
    <property type="component" value="Unassembled WGS sequence"/>
</dbReference>
<evidence type="ECO:0000313" key="1">
    <source>
        <dbReference type="EMBL" id="CDA41755.1"/>
    </source>
</evidence>
<dbReference type="Gene3D" id="3.30.1240.10">
    <property type="match status" value="1"/>
</dbReference>
<dbReference type="Pfam" id="PF08282">
    <property type="entry name" value="Hydrolase_3"/>
    <property type="match status" value="1"/>
</dbReference>
<dbReference type="SFLD" id="SFLDS00003">
    <property type="entry name" value="Haloacid_Dehalogenase"/>
    <property type="match status" value="1"/>
</dbReference>